<dbReference type="InterPro" id="IPR009717">
    <property type="entry name" value="Mo-dep_Nase_C"/>
</dbReference>
<evidence type="ECO:0000259" key="1">
    <source>
        <dbReference type="Pfam" id="PF06967"/>
    </source>
</evidence>
<dbReference type="Proteomes" id="UP000238937">
    <property type="component" value="Unassembled WGS sequence"/>
</dbReference>
<evidence type="ECO:0000313" key="2">
    <source>
        <dbReference type="EMBL" id="PSB54435.1"/>
    </source>
</evidence>
<reference evidence="2 3" key="1">
    <citation type="submission" date="2018-03" db="EMBL/GenBank/DDBJ databases">
        <title>The ancient ancestry and fast evolution of plastids.</title>
        <authorList>
            <person name="Moore K.R."/>
            <person name="Magnabosco C."/>
            <person name="Momper L."/>
            <person name="Gold D.A."/>
            <person name="Bosak T."/>
            <person name="Fournier G.P."/>
        </authorList>
    </citation>
    <scope>NUCLEOTIDE SEQUENCE [LARGE SCALE GENOMIC DNA]</scope>
    <source>
        <strain evidence="2 3">CCALA 037</strain>
    </source>
</reference>
<name>A0A2T1GB25_9CYAN</name>
<evidence type="ECO:0000313" key="3">
    <source>
        <dbReference type="Proteomes" id="UP000238937"/>
    </source>
</evidence>
<protein>
    <submittedName>
        <fullName evidence="2">Mo-dependent nitrogenase</fullName>
    </submittedName>
</protein>
<sequence>MNSYLLDTTNTSHIMGSNLSKLARLLATRIMSQETIDSLHLPKFDPLKPLRHWLENLKISNPRIAHNLCKLIPSQCPFERDLNLFGRTLLHIPPMCKLNPLYEEVVMLRFKAMCYLADECGEDISQYC</sequence>
<feature type="domain" description="Mo-dependent nitrogenase C-terminal" evidence="1">
    <location>
        <begin position="47"/>
        <end position="128"/>
    </location>
</feature>
<keyword evidence="3" id="KW-1185">Reference proteome</keyword>
<proteinExistence type="predicted"/>
<dbReference type="Pfam" id="PF06967">
    <property type="entry name" value="Mo-nitro_C"/>
    <property type="match status" value="1"/>
</dbReference>
<dbReference type="OrthoDB" id="516441at2"/>
<accession>A0A2T1GB25</accession>
<gene>
    <name evidence="2" type="ORF">C7B77_18160</name>
</gene>
<dbReference type="AlphaFoldDB" id="A0A2T1GB25"/>
<organism evidence="2 3">
    <name type="scientific">Chamaesiphon polymorphus CCALA 037</name>
    <dbReference type="NCBI Taxonomy" id="2107692"/>
    <lineage>
        <taxon>Bacteria</taxon>
        <taxon>Bacillati</taxon>
        <taxon>Cyanobacteriota</taxon>
        <taxon>Cyanophyceae</taxon>
        <taxon>Gomontiellales</taxon>
        <taxon>Chamaesiphonaceae</taxon>
        <taxon>Chamaesiphon</taxon>
    </lineage>
</organism>
<comment type="caution">
    <text evidence="2">The sequence shown here is derived from an EMBL/GenBank/DDBJ whole genome shotgun (WGS) entry which is preliminary data.</text>
</comment>
<dbReference type="EMBL" id="PVWO01000259">
    <property type="protein sequence ID" value="PSB54435.1"/>
    <property type="molecule type" value="Genomic_DNA"/>
</dbReference>